<protein>
    <submittedName>
        <fullName evidence="3">Uncharacterized protein</fullName>
    </submittedName>
</protein>
<sequence length="447" mass="50342">MFIPATSTLPSPHNLSVLPTPLTHSVDTCHDIDNCRTLWQVIRSCLVTIFACTWVSLHLNIPAENERWHRGPLRHLGVMLIGIVAPELVVAWAARQWYVSRELQKRWNDRAAAHGKPWSKTHAFFALMGGYVLYSDSHRPEVLDVDYDGDFRVFFASSDRTASLKAEELADKGKKDWLAKTFAIIQTVWFVLQCIARAVQHITVSELELATCGFALLNAVTYFLWWNKPQGVRFPFFVKIQEGPSPREPDGAPHETTARVEHSLGKKTGPPPETGPRTRWRPKLPSGVLYAFSEMAGNDRLHSNNEITGTSVPTFYSGDRTPSRDDVAITLSVEFSIVFGAIHCLAWDFSFPSYLEAALWRSCALVITCMPAVRLLTYFVQQRTVAGKVLGRLGTGVMWVMRVVNHSMVVLYVSARFVLLVLVFTLLRSLPESTFQTVSWTSFIPHV</sequence>
<dbReference type="eggNOG" id="ENOG502SI8N">
    <property type="taxonomic scope" value="Eukaryota"/>
</dbReference>
<keyword evidence="2" id="KW-0472">Membrane</keyword>
<dbReference type="HOGENOM" id="CLU_022883_6_1_1"/>
<evidence type="ECO:0000313" key="3">
    <source>
        <dbReference type="EMBL" id="EPQ51385.1"/>
    </source>
</evidence>
<feature type="transmembrane region" description="Helical" evidence="2">
    <location>
        <begin position="409"/>
        <end position="427"/>
    </location>
</feature>
<dbReference type="AlphaFoldDB" id="S7RAU3"/>
<proteinExistence type="predicted"/>
<dbReference type="OMA" id="KHILWLM"/>
<name>S7RAU3_GLOTA</name>
<keyword evidence="2" id="KW-0812">Transmembrane</keyword>
<dbReference type="PANTHER" id="PTHR35043:SF7">
    <property type="entry name" value="TRANSCRIPTION FACTOR DOMAIN-CONTAINING PROTEIN"/>
    <property type="match status" value="1"/>
</dbReference>
<dbReference type="PANTHER" id="PTHR35043">
    <property type="entry name" value="TRANSCRIPTION FACTOR DOMAIN-CONTAINING PROTEIN"/>
    <property type="match status" value="1"/>
</dbReference>
<organism evidence="3 4">
    <name type="scientific">Gloeophyllum trabeum (strain ATCC 11539 / FP-39264 / Madison 617)</name>
    <name type="common">Brown rot fungus</name>
    <dbReference type="NCBI Taxonomy" id="670483"/>
    <lineage>
        <taxon>Eukaryota</taxon>
        <taxon>Fungi</taxon>
        <taxon>Dikarya</taxon>
        <taxon>Basidiomycota</taxon>
        <taxon>Agaricomycotina</taxon>
        <taxon>Agaricomycetes</taxon>
        <taxon>Gloeophyllales</taxon>
        <taxon>Gloeophyllaceae</taxon>
        <taxon>Gloeophyllum</taxon>
    </lineage>
</organism>
<feature type="compositionally biased region" description="Basic and acidic residues" evidence="1">
    <location>
        <begin position="245"/>
        <end position="264"/>
    </location>
</feature>
<reference evidence="3 4" key="1">
    <citation type="journal article" date="2012" name="Science">
        <title>The Paleozoic origin of enzymatic lignin decomposition reconstructed from 31 fungal genomes.</title>
        <authorList>
            <person name="Floudas D."/>
            <person name="Binder M."/>
            <person name="Riley R."/>
            <person name="Barry K."/>
            <person name="Blanchette R.A."/>
            <person name="Henrissat B."/>
            <person name="Martinez A.T."/>
            <person name="Otillar R."/>
            <person name="Spatafora J.W."/>
            <person name="Yadav J.S."/>
            <person name="Aerts A."/>
            <person name="Benoit I."/>
            <person name="Boyd A."/>
            <person name="Carlson A."/>
            <person name="Copeland A."/>
            <person name="Coutinho P.M."/>
            <person name="de Vries R.P."/>
            <person name="Ferreira P."/>
            <person name="Findley K."/>
            <person name="Foster B."/>
            <person name="Gaskell J."/>
            <person name="Glotzer D."/>
            <person name="Gorecki P."/>
            <person name="Heitman J."/>
            <person name="Hesse C."/>
            <person name="Hori C."/>
            <person name="Igarashi K."/>
            <person name="Jurgens J.A."/>
            <person name="Kallen N."/>
            <person name="Kersten P."/>
            <person name="Kohler A."/>
            <person name="Kuees U."/>
            <person name="Kumar T.K.A."/>
            <person name="Kuo A."/>
            <person name="LaButti K."/>
            <person name="Larrondo L.F."/>
            <person name="Lindquist E."/>
            <person name="Ling A."/>
            <person name="Lombard V."/>
            <person name="Lucas S."/>
            <person name="Lundell T."/>
            <person name="Martin R."/>
            <person name="McLaughlin D.J."/>
            <person name="Morgenstern I."/>
            <person name="Morin E."/>
            <person name="Murat C."/>
            <person name="Nagy L.G."/>
            <person name="Nolan M."/>
            <person name="Ohm R.A."/>
            <person name="Patyshakuliyeva A."/>
            <person name="Rokas A."/>
            <person name="Ruiz-Duenas F.J."/>
            <person name="Sabat G."/>
            <person name="Salamov A."/>
            <person name="Samejima M."/>
            <person name="Schmutz J."/>
            <person name="Slot J.C."/>
            <person name="St John F."/>
            <person name="Stenlid J."/>
            <person name="Sun H."/>
            <person name="Sun S."/>
            <person name="Syed K."/>
            <person name="Tsang A."/>
            <person name="Wiebenga A."/>
            <person name="Young D."/>
            <person name="Pisabarro A."/>
            <person name="Eastwood D.C."/>
            <person name="Martin F."/>
            <person name="Cullen D."/>
            <person name="Grigoriev I.V."/>
            <person name="Hibbett D.S."/>
        </authorList>
    </citation>
    <scope>NUCLEOTIDE SEQUENCE [LARGE SCALE GENOMIC DNA]</scope>
    <source>
        <strain evidence="3 4">ATCC 11539</strain>
    </source>
</reference>
<keyword evidence="4" id="KW-1185">Reference proteome</keyword>
<feature type="transmembrane region" description="Helical" evidence="2">
    <location>
        <begin position="358"/>
        <end position="380"/>
    </location>
</feature>
<evidence type="ECO:0000256" key="1">
    <source>
        <dbReference type="SAM" id="MobiDB-lite"/>
    </source>
</evidence>
<evidence type="ECO:0000256" key="2">
    <source>
        <dbReference type="SAM" id="Phobius"/>
    </source>
</evidence>
<accession>S7RAU3</accession>
<evidence type="ECO:0000313" key="4">
    <source>
        <dbReference type="Proteomes" id="UP000030669"/>
    </source>
</evidence>
<gene>
    <name evidence="3" type="ORF">GLOTRDRAFT_96528</name>
</gene>
<dbReference type="KEGG" id="gtr:GLOTRDRAFT_96528"/>
<dbReference type="Proteomes" id="UP000030669">
    <property type="component" value="Unassembled WGS sequence"/>
</dbReference>
<keyword evidence="2" id="KW-1133">Transmembrane helix</keyword>
<dbReference type="OrthoDB" id="9451547at2759"/>
<dbReference type="GeneID" id="19309870"/>
<dbReference type="EMBL" id="KB469311">
    <property type="protein sequence ID" value="EPQ51385.1"/>
    <property type="molecule type" value="Genomic_DNA"/>
</dbReference>
<feature type="region of interest" description="Disordered" evidence="1">
    <location>
        <begin position="244"/>
        <end position="279"/>
    </location>
</feature>
<dbReference type="RefSeq" id="XP_007870347.1">
    <property type="nucleotide sequence ID" value="XM_007872156.1"/>
</dbReference>